<keyword evidence="4" id="KW-0732">Signal</keyword>
<evidence type="ECO:0000256" key="3">
    <source>
        <dbReference type="ARBA" id="ARBA00022692"/>
    </source>
</evidence>
<keyword evidence="8" id="KW-0325">Glycoprotein</keyword>
<evidence type="ECO:0000256" key="7">
    <source>
        <dbReference type="ARBA" id="ARBA00023136"/>
    </source>
</evidence>
<reference evidence="10" key="1">
    <citation type="submission" date="2016-06" db="EMBL/GenBank/DDBJ databases">
        <title>Parallel loss of symbiosis genes in relatives of nitrogen-fixing non-legume Parasponia.</title>
        <authorList>
            <person name="Van Velzen R."/>
            <person name="Holmer R."/>
            <person name="Bu F."/>
            <person name="Rutten L."/>
            <person name="Van Zeijl A."/>
            <person name="Liu W."/>
            <person name="Santuari L."/>
            <person name="Cao Q."/>
            <person name="Sharma T."/>
            <person name="Shen D."/>
            <person name="Roswanjaya Y."/>
            <person name="Wardhani T."/>
            <person name="Kalhor M.S."/>
            <person name="Jansen J."/>
            <person name="Van den Hoogen J."/>
            <person name="Gungor B."/>
            <person name="Hartog M."/>
            <person name="Hontelez J."/>
            <person name="Verver J."/>
            <person name="Yang W.-C."/>
            <person name="Schijlen E."/>
            <person name="Repin R."/>
            <person name="Schilthuizen M."/>
            <person name="Schranz E."/>
            <person name="Heidstra R."/>
            <person name="Miyata K."/>
            <person name="Fedorova E."/>
            <person name="Kohlen W."/>
            <person name="Bisseling T."/>
            <person name="Smit S."/>
            <person name="Geurts R."/>
        </authorList>
    </citation>
    <scope>NUCLEOTIDE SEQUENCE [LARGE SCALE GENOMIC DNA]</scope>
    <source>
        <strain evidence="10">cv. RG33-2</strain>
    </source>
</reference>
<protein>
    <submittedName>
        <fullName evidence="9">LRR domain containing protein</fullName>
    </submittedName>
</protein>
<dbReference type="OrthoDB" id="687555at2759"/>
<dbReference type="InParanoid" id="A0A2P5EM19"/>
<sequence length="219" mass="23670">MISGMIPQSIYNLSLLEILSVADNTLQGSLPHNIGVTLPRIQRFRPWGNQFTGPIIPVSFANASSLSELDLSKNKFFGEVPNIFGNLKNFTWLGMAFNDLRSGKANDMSFITSLTNCSSLRILNLGNSYFGGELPKSIGNLSDRLEILVIAGNEISGSIPPGIGNLVGLNSLQIYDNQLKGTIPATIGKLHKLQGFFSEENELSGEIPSSIGNLTLLTE</sequence>
<proteinExistence type="predicted"/>
<dbReference type="Pfam" id="PF00560">
    <property type="entry name" value="LRR_1"/>
    <property type="match status" value="4"/>
</dbReference>
<evidence type="ECO:0000256" key="6">
    <source>
        <dbReference type="ARBA" id="ARBA00022989"/>
    </source>
</evidence>
<comment type="subcellular location">
    <subcellularLocation>
        <location evidence="1">Membrane</location>
    </subcellularLocation>
</comment>
<dbReference type="InterPro" id="IPR001611">
    <property type="entry name" value="Leu-rich_rpt"/>
</dbReference>
<keyword evidence="5" id="KW-0677">Repeat</keyword>
<feature type="non-terminal residue" evidence="9">
    <location>
        <position position="219"/>
    </location>
</feature>
<dbReference type="PANTHER" id="PTHR27008">
    <property type="entry name" value="OS04G0122200 PROTEIN"/>
    <property type="match status" value="1"/>
</dbReference>
<evidence type="ECO:0000256" key="5">
    <source>
        <dbReference type="ARBA" id="ARBA00022737"/>
    </source>
</evidence>
<keyword evidence="3" id="KW-0812">Transmembrane</keyword>
<evidence type="ECO:0000256" key="1">
    <source>
        <dbReference type="ARBA" id="ARBA00004370"/>
    </source>
</evidence>
<dbReference type="GO" id="GO:0016020">
    <property type="term" value="C:membrane"/>
    <property type="evidence" value="ECO:0007669"/>
    <property type="project" value="UniProtKB-SubCell"/>
</dbReference>
<comment type="caution">
    <text evidence="9">The sequence shown here is derived from an EMBL/GenBank/DDBJ whole genome shotgun (WGS) entry which is preliminary data.</text>
</comment>
<evidence type="ECO:0000313" key="9">
    <source>
        <dbReference type="EMBL" id="PON86505.1"/>
    </source>
</evidence>
<keyword evidence="10" id="KW-1185">Reference proteome</keyword>
<keyword evidence="2" id="KW-0433">Leucine-rich repeat</keyword>
<dbReference type="STRING" id="63057.A0A2P5EM19"/>
<dbReference type="EMBL" id="JXTC01000131">
    <property type="protein sequence ID" value="PON86505.1"/>
    <property type="molecule type" value="Genomic_DNA"/>
</dbReference>
<organism evidence="9 10">
    <name type="scientific">Trema orientale</name>
    <name type="common">Charcoal tree</name>
    <name type="synonym">Celtis orientalis</name>
    <dbReference type="NCBI Taxonomy" id="63057"/>
    <lineage>
        <taxon>Eukaryota</taxon>
        <taxon>Viridiplantae</taxon>
        <taxon>Streptophyta</taxon>
        <taxon>Embryophyta</taxon>
        <taxon>Tracheophyta</taxon>
        <taxon>Spermatophyta</taxon>
        <taxon>Magnoliopsida</taxon>
        <taxon>eudicotyledons</taxon>
        <taxon>Gunneridae</taxon>
        <taxon>Pentapetalae</taxon>
        <taxon>rosids</taxon>
        <taxon>fabids</taxon>
        <taxon>Rosales</taxon>
        <taxon>Cannabaceae</taxon>
        <taxon>Trema</taxon>
    </lineage>
</organism>
<dbReference type="InterPro" id="IPR051809">
    <property type="entry name" value="Plant_receptor-like_S/T_kinase"/>
</dbReference>
<accession>A0A2P5EM19</accession>
<dbReference type="AlphaFoldDB" id="A0A2P5EM19"/>
<dbReference type="Proteomes" id="UP000237000">
    <property type="component" value="Unassembled WGS sequence"/>
</dbReference>
<evidence type="ECO:0000256" key="4">
    <source>
        <dbReference type="ARBA" id="ARBA00022729"/>
    </source>
</evidence>
<dbReference type="Gene3D" id="3.80.10.10">
    <property type="entry name" value="Ribonuclease Inhibitor"/>
    <property type="match status" value="1"/>
</dbReference>
<dbReference type="InterPro" id="IPR032675">
    <property type="entry name" value="LRR_dom_sf"/>
</dbReference>
<keyword evidence="7" id="KW-0472">Membrane</keyword>
<name>A0A2P5EM19_TREOI</name>
<dbReference type="SUPFAM" id="SSF52058">
    <property type="entry name" value="L domain-like"/>
    <property type="match status" value="1"/>
</dbReference>
<evidence type="ECO:0000313" key="10">
    <source>
        <dbReference type="Proteomes" id="UP000237000"/>
    </source>
</evidence>
<keyword evidence="6" id="KW-1133">Transmembrane helix</keyword>
<gene>
    <name evidence="9" type="ORF">TorRG33x02_176990</name>
</gene>
<dbReference type="PANTHER" id="PTHR27008:SF499">
    <property type="entry name" value="OS06G0581500 PROTEIN"/>
    <property type="match status" value="1"/>
</dbReference>
<evidence type="ECO:0000256" key="8">
    <source>
        <dbReference type="ARBA" id="ARBA00023180"/>
    </source>
</evidence>
<evidence type="ECO:0000256" key="2">
    <source>
        <dbReference type="ARBA" id="ARBA00022614"/>
    </source>
</evidence>
<dbReference type="FunFam" id="3.80.10.10:FF:000041">
    <property type="entry name" value="LRR receptor-like serine/threonine-protein kinase ERECTA"/>
    <property type="match status" value="1"/>
</dbReference>